<keyword evidence="2" id="KW-1133">Transmembrane helix</keyword>
<feature type="region of interest" description="Disordered" evidence="1">
    <location>
        <begin position="49"/>
        <end position="84"/>
    </location>
</feature>
<evidence type="ECO:0000313" key="3">
    <source>
        <dbReference type="EMBL" id="RCI12134.1"/>
    </source>
</evidence>
<keyword evidence="2" id="KW-0472">Membrane</keyword>
<sequence length="332" mass="36288">MASGPRSVNLMRATREARAANQTTTDSRTGRSDLGVFARLGHLAQSLGLTRHDDDGAKPPTPGLAPPSQSQPAAPMPSSPGRVAIPLDRVPYEVSAPMRMRIVDAPEEAPRASSSGGRLDRIRSNRTQDSIERSCFCIPTTKSRRVRSQIASCVVSGIVFIVVLGVYVGLSVSNSIRQSELTIVVILIILAAGIFFCFCLIRLWLFVNRPERIDGRRALVPDLAHQYLVPPKPIPVVLAQDEEAVGIRGEAATSKPPAYGRWMETVRVDPNRLFWQRNEESTEEAEPDAGPRPPSYASENGVDYVLEAQPRSVAPPSTAVYRNERSSVSRSR</sequence>
<dbReference type="OrthoDB" id="5417811at2759"/>
<accession>A0A367LCI6</accession>
<proteinExistence type="predicted"/>
<feature type="compositionally biased region" description="Basic and acidic residues" evidence="1">
    <location>
        <begin position="322"/>
        <end position="332"/>
    </location>
</feature>
<feature type="transmembrane region" description="Helical" evidence="2">
    <location>
        <begin position="182"/>
        <end position="207"/>
    </location>
</feature>
<keyword evidence="2" id="KW-0812">Transmembrane</keyword>
<reference evidence="3 4" key="1">
    <citation type="journal article" date="2015" name="BMC Genomics">
        <title>Insights from the genome of Ophiocordyceps polyrhachis-furcata to pathogenicity and host specificity in insect fungi.</title>
        <authorList>
            <person name="Wichadakul D."/>
            <person name="Kobmoo N."/>
            <person name="Ingsriswang S."/>
            <person name="Tangphatsornruang S."/>
            <person name="Chantasingh D."/>
            <person name="Luangsa-ard J.J."/>
            <person name="Eurwilaichitr L."/>
        </authorList>
    </citation>
    <scope>NUCLEOTIDE SEQUENCE [LARGE SCALE GENOMIC DNA]</scope>
    <source>
        <strain evidence="3 4">BCC 54312</strain>
    </source>
</reference>
<name>A0A367LCI6_9HYPO</name>
<evidence type="ECO:0000313" key="4">
    <source>
        <dbReference type="Proteomes" id="UP000253664"/>
    </source>
</evidence>
<evidence type="ECO:0000256" key="2">
    <source>
        <dbReference type="SAM" id="Phobius"/>
    </source>
</evidence>
<dbReference type="Proteomes" id="UP000253664">
    <property type="component" value="Unassembled WGS sequence"/>
</dbReference>
<protein>
    <submittedName>
        <fullName evidence="3">Uncharacterized protein</fullName>
    </submittedName>
</protein>
<gene>
    <name evidence="3" type="ORF">L249_0577</name>
</gene>
<dbReference type="AlphaFoldDB" id="A0A367LCI6"/>
<feature type="region of interest" description="Disordered" evidence="1">
    <location>
        <begin position="278"/>
        <end position="332"/>
    </location>
</feature>
<feature type="region of interest" description="Disordered" evidence="1">
    <location>
        <begin position="1"/>
        <end position="33"/>
    </location>
</feature>
<keyword evidence="4" id="KW-1185">Reference proteome</keyword>
<organism evidence="3 4">
    <name type="scientific">Ophiocordyceps polyrhachis-furcata BCC 54312</name>
    <dbReference type="NCBI Taxonomy" id="1330021"/>
    <lineage>
        <taxon>Eukaryota</taxon>
        <taxon>Fungi</taxon>
        <taxon>Dikarya</taxon>
        <taxon>Ascomycota</taxon>
        <taxon>Pezizomycotina</taxon>
        <taxon>Sordariomycetes</taxon>
        <taxon>Hypocreomycetidae</taxon>
        <taxon>Hypocreales</taxon>
        <taxon>Ophiocordycipitaceae</taxon>
        <taxon>Ophiocordyceps</taxon>
    </lineage>
</organism>
<comment type="caution">
    <text evidence="3">The sequence shown here is derived from an EMBL/GenBank/DDBJ whole genome shotgun (WGS) entry which is preliminary data.</text>
</comment>
<feature type="transmembrane region" description="Helical" evidence="2">
    <location>
        <begin position="150"/>
        <end position="170"/>
    </location>
</feature>
<dbReference type="EMBL" id="LKCN02000007">
    <property type="protein sequence ID" value="RCI12134.1"/>
    <property type="molecule type" value="Genomic_DNA"/>
</dbReference>
<evidence type="ECO:0000256" key="1">
    <source>
        <dbReference type="SAM" id="MobiDB-lite"/>
    </source>
</evidence>